<dbReference type="PANTHER" id="PTHR10443:SF12">
    <property type="entry name" value="DIPEPTIDASE"/>
    <property type="match status" value="1"/>
</dbReference>
<gene>
    <name evidence="1" type="ORF">RSO01_91840</name>
</gene>
<dbReference type="GO" id="GO:0006508">
    <property type="term" value="P:proteolysis"/>
    <property type="evidence" value="ECO:0007669"/>
    <property type="project" value="InterPro"/>
</dbReference>
<dbReference type="InterPro" id="IPR008257">
    <property type="entry name" value="Pept_M19"/>
</dbReference>
<dbReference type="RefSeq" id="WP_246159257.1">
    <property type="nucleotide sequence ID" value="NZ_BKAJ01000289.1"/>
</dbReference>
<name>A0A512NSU0_9HYPH</name>
<reference evidence="1 2" key="1">
    <citation type="submission" date="2019-07" db="EMBL/GenBank/DDBJ databases">
        <title>Whole genome shotgun sequence of Reyranella soli NBRC 108950.</title>
        <authorList>
            <person name="Hosoyama A."/>
            <person name="Uohara A."/>
            <person name="Ohji S."/>
            <person name="Ichikawa N."/>
        </authorList>
    </citation>
    <scope>NUCLEOTIDE SEQUENCE [LARGE SCALE GENOMIC DNA]</scope>
    <source>
        <strain evidence="1 2">NBRC 108950</strain>
    </source>
</reference>
<dbReference type="Proteomes" id="UP000321058">
    <property type="component" value="Unassembled WGS sequence"/>
</dbReference>
<sequence>MRVHWRDLGSSRANRADGKSVELAGFPLTAMSLPTADHFLMMAEPGCCAGCVPANRLAVVEVFADQPLKIGNGQLRLTGTWRVSSDADGWRYQLHGAEVKRGVTRRALMAASPLFCLSAVPAMAQVDGTAVDAHSHAGNLTQMAYGRGSFAPVAEPMRQGGVSAICLAVVSDSPIIKTMDGRLRPGRDPRPGELYDYTQRSFQQIHALAGAQQLPLLRTAADLNGARASRPSIIVSSEGADFLEGRIERLDEAYQRWGLRHLQLTHYRPNELGDIQTEPSVHGGLTQFGVEVVRRCNQLGIVVDVAHGTYELVKKAASVTTKPLVLSHTSLTTRPAAWTRRILPDHARAIAATGGVIGIWPVLEFFPNIVAYADGFARMVDVVGINHVGLGTDQLGLPGGSAMPSYADLPQLAAALRGKFSPEETAKLLGGNYRRVFTASLPS</sequence>
<accession>A0A512NSU0</accession>
<dbReference type="Pfam" id="PF01244">
    <property type="entry name" value="Peptidase_M19"/>
    <property type="match status" value="1"/>
</dbReference>
<dbReference type="PROSITE" id="PS51365">
    <property type="entry name" value="RENAL_DIPEPTIDASE_2"/>
    <property type="match status" value="1"/>
</dbReference>
<dbReference type="SUPFAM" id="SSF51556">
    <property type="entry name" value="Metallo-dependent hydrolases"/>
    <property type="match status" value="1"/>
</dbReference>
<comment type="caution">
    <text evidence="1">The sequence shown here is derived from an EMBL/GenBank/DDBJ whole genome shotgun (WGS) entry which is preliminary data.</text>
</comment>
<dbReference type="Gene3D" id="3.20.20.140">
    <property type="entry name" value="Metal-dependent hydrolases"/>
    <property type="match status" value="1"/>
</dbReference>
<keyword evidence="2" id="KW-1185">Reference proteome</keyword>
<dbReference type="EMBL" id="BKAJ01000289">
    <property type="protein sequence ID" value="GEP62018.1"/>
    <property type="molecule type" value="Genomic_DNA"/>
</dbReference>
<dbReference type="GO" id="GO:0070573">
    <property type="term" value="F:metallodipeptidase activity"/>
    <property type="evidence" value="ECO:0007669"/>
    <property type="project" value="InterPro"/>
</dbReference>
<dbReference type="AlphaFoldDB" id="A0A512NSU0"/>
<evidence type="ECO:0008006" key="3">
    <source>
        <dbReference type="Google" id="ProtNLM"/>
    </source>
</evidence>
<organism evidence="1 2">
    <name type="scientific">Reyranella soli</name>
    <dbReference type="NCBI Taxonomy" id="1230389"/>
    <lineage>
        <taxon>Bacteria</taxon>
        <taxon>Pseudomonadati</taxon>
        <taxon>Pseudomonadota</taxon>
        <taxon>Alphaproteobacteria</taxon>
        <taxon>Hyphomicrobiales</taxon>
        <taxon>Reyranellaceae</taxon>
        <taxon>Reyranella</taxon>
    </lineage>
</organism>
<dbReference type="InterPro" id="IPR032466">
    <property type="entry name" value="Metal_Hydrolase"/>
</dbReference>
<protein>
    <recommendedName>
        <fullName evidence="3">Dipeptidase</fullName>
    </recommendedName>
</protein>
<evidence type="ECO:0000313" key="2">
    <source>
        <dbReference type="Proteomes" id="UP000321058"/>
    </source>
</evidence>
<evidence type="ECO:0000313" key="1">
    <source>
        <dbReference type="EMBL" id="GEP62018.1"/>
    </source>
</evidence>
<dbReference type="PANTHER" id="PTHR10443">
    <property type="entry name" value="MICROSOMAL DIPEPTIDASE"/>
    <property type="match status" value="1"/>
</dbReference>
<proteinExistence type="predicted"/>